<evidence type="ECO:0000256" key="1">
    <source>
        <dbReference type="ARBA" id="ARBA00022475"/>
    </source>
</evidence>
<dbReference type="InterPro" id="IPR001173">
    <property type="entry name" value="Glyco_trans_2-like"/>
</dbReference>
<keyword evidence="5" id="KW-0448">Lipopolysaccharide biosynthesis</keyword>
<evidence type="ECO:0000259" key="8">
    <source>
        <dbReference type="Pfam" id="PF00535"/>
    </source>
</evidence>
<accession>A0A2T4JKC1</accession>
<protein>
    <submittedName>
        <fullName evidence="9">Dolichol-phosphate mannosyltransferase</fullName>
    </submittedName>
</protein>
<dbReference type="Gene3D" id="3.90.550.10">
    <property type="entry name" value="Spore Coat Polysaccharide Biosynthesis Protein SpsA, Chain A"/>
    <property type="match status" value="1"/>
</dbReference>
<dbReference type="EMBL" id="PZKF01000008">
    <property type="protein sequence ID" value="PTE18359.1"/>
    <property type="molecule type" value="Genomic_DNA"/>
</dbReference>
<reference evidence="9 10" key="1">
    <citation type="submission" date="2018-03" db="EMBL/GenBank/DDBJ databases">
        <title>Rhodobacter veldkampii.</title>
        <authorList>
            <person name="Meyer T.E."/>
            <person name="Miller S."/>
            <person name="Lodha T."/>
            <person name="Gandham S."/>
            <person name="Chintalapati S."/>
            <person name="Chintalapati V.R."/>
        </authorList>
    </citation>
    <scope>NUCLEOTIDE SEQUENCE [LARGE SCALE GENOMIC DNA]</scope>
    <source>
        <strain evidence="9 10">DSM 11550</strain>
    </source>
</reference>
<evidence type="ECO:0000256" key="4">
    <source>
        <dbReference type="ARBA" id="ARBA00022692"/>
    </source>
</evidence>
<dbReference type="Pfam" id="PF00535">
    <property type="entry name" value="Glycos_transf_2"/>
    <property type="match status" value="1"/>
</dbReference>
<keyword evidence="1" id="KW-1003">Cell membrane</keyword>
<dbReference type="GO" id="GO:0005886">
    <property type="term" value="C:plasma membrane"/>
    <property type="evidence" value="ECO:0007669"/>
    <property type="project" value="TreeGrafter"/>
</dbReference>
<dbReference type="AlphaFoldDB" id="A0A2T4JKC1"/>
<evidence type="ECO:0000256" key="3">
    <source>
        <dbReference type="ARBA" id="ARBA00022679"/>
    </source>
</evidence>
<comment type="caution">
    <text evidence="9">The sequence shown here is derived from an EMBL/GenBank/DDBJ whole genome shotgun (WGS) entry which is preliminary data.</text>
</comment>
<feature type="domain" description="Glycosyltransferase 2-like" evidence="8">
    <location>
        <begin position="26"/>
        <end position="195"/>
    </location>
</feature>
<gene>
    <name evidence="9" type="ORF">C5F46_04805</name>
</gene>
<evidence type="ECO:0000256" key="2">
    <source>
        <dbReference type="ARBA" id="ARBA00022676"/>
    </source>
</evidence>
<keyword evidence="4" id="KW-0812">Transmembrane</keyword>
<evidence type="ECO:0000256" key="7">
    <source>
        <dbReference type="ARBA" id="ARBA00023136"/>
    </source>
</evidence>
<organism evidence="9 10">
    <name type="scientific">Phaeovulum veldkampii DSM 11550</name>
    <dbReference type="NCBI Taxonomy" id="1185920"/>
    <lineage>
        <taxon>Bacteria</taxon>
        <taxon>Pseudomonadati</taxon>
        <taxon>Pseudomonadota</taxon>
        <taxon>Alphaproteobacteria</taxon>
        <taxon>Rhodobacterales</taxon>
        <taxon>Paracoccaceae</taxon>
        <taxon>Phaeovulum</taxon>
    </lineage>
</organism>
<evidence type="ECO:0000256" key="6">
    <source>
        <dbReference type="ARBA" id="ARBA00022989"/>
    </source>
</evidence>
<keyword evidence="7" id="KW-0472">Membrane</keyword>
<dbReference type="GO" id="GO:0009103">
    <property type="term" value="P:lipopolysaccharide biosynthetic process"/>
    <property type="evidence" value="ECO:0007669"/>
    <property type="project" value="UniProtKB-KW"/>
</dbReference>
<keyword evidence="2 9" id="KW-0328">Glycosyltransferase</keyword>
<dbReference type="FunFam" id="3.90.550.10:FF:000170">
    <property type="entry name" value="Dolichol-phosphate mannosyltransferase"/>
    <property type="match status" value="1"/>
</dbReference>
<keyword evidence="6" id="KW-1133">Transmembrane helix</keyword>
<dbReference type="GO" id="GO:0099621">
    <property type="term" value="F:undecaprenyl-phosphate 4-deoxy-4-formamido-L-arabinose transferase activity"/>
    <property type="evidence" value="ECO:0007669"/>
    <property type="project" value="TreeGrafter"/>
</dbReference>
<sequence length="289" mass="30782">MTTPITTSAFVVPKTGRTPDALPGVSVVVPLLNEQESIPGLVAEIHTEMSKICTFEIVLVDDGSRDHTRAVCLDLATRFTGLRVIGHARPAGQSAAVHSGVLAARGAVIATLDGDGQNPPENLPRLLAPLLAQPKGPGPRSGPCLGLVAGQRVGRKDSLSKRLASRLANRLRMALLSDNTRDTGCGLKAFRRDAYLALPFFNHQHRYLPALFARDGWGVALIDVSHAARQHGQSKYGNLSRALVGISDLAGVAWLIRRRKTGHPVEIRDALPDLPVGAGPESLPAKETI</sequence>
<dbReference type="PANTHER" id="PTHR48090">
    <property type="entry name" value="UNDECAPRENYL-PHOSPHATE 4-DEOXY-4-FORMAMIDO-L-ARABINOSE TRANSFERASE-RELATED"/>
    <property type="match status" value="1"/>
</dbReference>
<keyword evidence="10" id="KW-1185">Reference proteome</keyword>
<dbReference type="InterPro" id="IPR029044">
    <property type="entry name" value="Nucleotide-diphossugar_trans"/>
</dbReference>
<dbReference type="CDD" id="cd04179">
    <property type="entry name" value="DPM_DPG-synthase_like"/>
    <property type="match status" value="1"/>
</dbReference>
<name>A0A2T4JKC1_9RHOB</name>
<evidence type="ECO:0000313" key="9">
    <source>
        <dbReference type="EMBL" id="PTE18359.1"/>
    </source>
</evidence>
<dbReference type="PANTHER" id="PTHR48090:SF3">
    <property type="entry name" value="UNDECAPRENYL-PHOSPHATE 4-DEOXY-4-FORMAMIDO-L-ARABINOSE TRANSFERASE"/>
    <property type="match status" value="1"/>
</dbReference>
<dbReference type="Proteomes" id="UP000241899">
    <property type="component" value="Unassembled WGS sequence"/>
</dbReference>
<dbReference type="InterPro" id="IPR050256">
    <property type="entry name" value="Glycosyltransferase_2"/>
</dbReference>
<evidence type="ECO:0000256" key="5">
    <source>
        <dbReference type="ARBA" id="ARBA00022985"/>
    </source>
</evidence>
<keyword evidence="3 9" id="KW-0808">Transferase</keyword>
<dbReference type="OrthoDB" id="9807795at2"/>
<dbReference type="SUPFAM" id="SSF53448">
    <property type="entry name" value="Nucleotide-diphospho-sugar transferases"/>
    <property type="match status" value="1"/>
</dbReference>
<evidence type="ECO:0000313" key="10">
    <source>
        <dbReference type="Proteomes" id="UP000241899"/>
    </source>
</evidence>
<proteinExistence type="predicted"/>